<proteinExistence type="predicted"/>
<dbReference type="Proteomes" id="UP000828390">
    <property type="component" value="Unassembled WGS sequence"/>
</dbReference>
<keyword evidence="3" id="KW-1185">Reference proteome</keyword>
<reference evidence="2" key="2">
    <citation type="submission" date="2020-11" db="EMBL/GenBank/DDBJ databases">
        <authorList>
            <person name="McCartney M.A."/>
            <person name="Auch B."/>
            <person name="Kono T."/>
            <person name="Mallez S."/>
            <person name="Becker A."/>
            <person name="Gohl D.M."/>
            <person name="Silverstein K.A.T."/>
            <person name="Koren S."/>
            <person name="Bechman K.B."/>
            <person name="Herman A."/>
            <person name="Abrahante J.E."/>
            <person name="Garbe J."/>
        </authorList>
    </citation>
    <scope>NUCLEOTIDE SEQUENCE</scope>
    <source>
        <strain evidence="2">Duluth1</strain>
        <tissue evidence="2">Whole animal</tissue>
    </source>
</reference>
<protein>
    <submittedName>
        <fullName evidence="2">Uncharacterized protein</fullName>
    </submittedName>
</protein>
<feature type="compositionally biased region" description="Polar residues" evidence="1">
    <location>
        <begin position="210"/>
        <end position="222"/>
    </location>
</feature>
<comment type="caution">
    <text evidence="2">The sequence shown here is derived from an EMBL/GenBank/DDBJ whole genome shotgun (WGS) entry which is preliminary data.</text>
</comment>
<organism evidence="2 3">
    <name type="scientific">Dreissena polymorpha</name>
    <name type="common">Zebra mussel</name>
    <name type="synonym">Mytilus polymorpha</name>
    <dbReference type="NCBI Taxonomy" id="45954"/>
    <lineage>
        <taxon>Eukaryota</taxon>
        <taxon>Metazoa</taxon>
        <taxon>Spiralia</taxon>
        <taxon>Lophotrochozoa</taxon>
        <taxon>Mollusca</taxon>
        <taxon>Bivalvia</taxon>
        <taxon>Autobranchia</taxon>
        <taxon>Heteroconchia</taxon>
        <taxon>Euheterodonta</taxon>
        <taxon>Imparidentia</taxon>
        <taxon>Neoheterodontei</taxon>
        <taxon>Myida</taxon>
        <taxon>Dreissenoidea</taxon>
        <taxon>Dreissenidae</taxon>
        <taxon>Dreissena</taxon>
    </lineage>
</organism>
<feature type="region of interest" description="Disordered" evidence="1">
    <location>
        <begin position="55"/>
        <end position="105"/>
    </location>
</feature>
<dbReference type="EMBL" id="JAIWYP010000002">
    <property type="protein sequence ID" value="KAH3873693.1"/>
    <property type="molecule type" value="Genomic_DNA"/>
</dbReference>
<name>A0A9D4MBQ6_DREPO</name>
<evidence type="ECO:0000313" key="3">
    <source>
        <dbReference type="Proteomes" id="UP000828390"/>
    </source>
</evidence>
<feature type="region of interest" description="Disordered" evidence="1">
    <location>
        <begin position="139"/>
        <end position="235"/>
    </location>
</feature>
<evidence type="ECO:0000256" key="1">
    <source>
        <dbReference type="SAM" id="MobiDB-lite"/>
    </source>
</evidence>
<reference evidence="2" key="1">
    <citation type="journal article" date="2019" name="bioRxiv">
        <title>The Genome of the Zebra Mussel, Dreissena polymorpha: A Resource for Invasive Species Research.</title>
        <authorList>
            <person name="McCartney M.A."/>
            <person name="Auch B."/>
            <person name="Kono T."/>
            <person name="Mallez S."/>
            <person name="Zhang Y."/>
            <person name="Obille A."/>
            <person name="Becker A."/>
            <person name="Abrahante J.E."/>
            <person name="Garbe J."/>
            <person name="Badalamenti J.P."/>
            <person name="Herman A."/>
            <person name="Mangelson H."/>
            <person name="Liachko I."/>
            <person name="Sullivan S."/>
            <person name="Sone E.D."/>
            <person name="Koren S."/>
            <person name="Silverstein K.A.T."/>
            <person name="Beckman K.B."/>
            <person name="Gohl D.M."/>
        </authorList>
    </citation>
    <scope>NUCLEOTIDE SEQUENCE</scope>
    <source>
        <strain evidence="2">Duluth1</strain>
        <tissue evidence="2">Whole animal</tissue>
    </source>
</reference>
<dbReference type="AlphaFoldDB" id="A0A9D4MBQ6"/>
<feature type="region of interest" description="Disordered" evidence="1">
    <location>
        <begin position="1"/>
        <end position="38"/>
    </location>
</feature>
<gene>
    <name evidence="2" type="ORF">DPMN_036930</name>
</gene>
<evidence type="ECO:0000313" key="2">
    <source>
        <dbReference type="EMBL" id="KAH3873693.1"/>
    </source>
</evidence>
<accession>A0A9D4MBQ6</accession>
<feature type="compositionally biased region" description="Polar residues" evidence="1">
    <location>
        <begin position="55"/>
        <end position="97"/>
    </location>
</feature>
<feature type="compositionally biased region" description="Polar residues" evidence="1">
    <location>
        <begin position="1"/>
        <end position="33"/>
    </location>
</feature>
<sequence>MKNSPTRTTGSKTNTQKKWMTSDALSTKSLTNSEKNKDNKVVLVRDRLFVKGQVYTQQQSDNATKADTNTRTSTSNQKRSNGNQTSNIRQRKNTQAVDETHWSRTFYRRQSQHKLIENTGITIHNKFNELSTPTIGETSTRFSEHAGKKKATSPLDSENQFKKQHYCVSSDSEIENSDTDPSQEPISSPMHTEAMQTPNKIFDQTPAPPNNTVSEIGENNSGVELKLGDNQNSQE</sequence>
<feature type="compositionally biased region" description="Polar residues" evidence="1">
    <location>
        <begin position="179"/>
        <end position="199"/>
    </location>
</feature>